<dbReference type="Pfam" id="PF01551">
    <property type="entry name" value="Peptidase_M23"/>
    <property type="match status" value="1"/>
</dbReference>
<evidence type="ECO:0000256" key="1">
    <source>
        <dbReference type="SAM" id="Coils"/>
    </source>
</evidence>
<dbReference type="eggNOG" id="COG4942">
    <property type="taxonomic scope" value="Bacteria"/>
</dbReference>
<dbReference type="PANTHER" id="PTHR21666:SF270">
    <property type="entry name" value="MUREIN HYDROLASE ACTIVATOR ENVC"/>
    <property type="match status" value="1"/>
</dbReference>
<organism evidence="3 4">
    <name type="scientific">Pseudobdellovibrio exovorus JSS</name>
    <dbReference type="NCBI Taxonomy" id="1184267"/>
    <lineage>
        <taxon>Bacteria</taxon>
        <taxon>Pseudomonadati</taxon>
        <taxon>Bdellovibrionota</taxon>
        <taxon>Bdellovibrionia</taxon>
        <taxon>Bdellovibrionales</taxon>
        <taxon>Pseudobdellovibrionaceae</taxon>
        <taxon>Pseudobdellovibrio</taxon>
    </lineage>
</organism>
<reference evidence="3 4" key="1">
    <citation type="journal article" date="2013" name="ISME J.">
        <title>By their genes ye shall know them: genomic signatures of predatory bacteria.</title>
        <authorList>
            <person name="Pasternak Z."/>
            <person name="Pietrokovski S."/>
            <person name="Rotem O."/>
            <person name="Gophna U."/>
            <person name="Lurie-Weinberger M.N."/>
            <person name="Jurkevitch E."/>
        </authorList>
    </citation>
    <scope>NUCLEOTIDE SEQUENCE [LARGE SCALE GENOMIC DNA]</scope>
    <source>
        <strain evidence="3 4">JSS</strain>
    </source>
</reference>
<dbReference type="InterPro" id="IPR050570">
    <property type="entry name" value="Cell_wall_metabolism_enzyme"/>
</dbReference>
<evidence type="ECO:0000313" key="4">
    <source>
        <dbReference type="Proteomes" id="UP000012040"/>
    </source>
</evidence>
<keyword evidence="1" id="KW-0175">Coiled coil</keyword>
<dbReference type="KEGG" id="bex:A11Q_188"/>
<dbReference type="RefSeq" id="WP_015468898.1">
    <property type="nucleotide sequence ID" value="NC_020813.1"/>
</dbReference>
<name>M4V5E7_9BACT</name>
<dbReference type="SUPFAM" id="SSF51261">
    <property type="entry name" value="Duplicated hybrid motif"/>
    <property type="match status" value="1"/>
</dbReference>
<gene>
    <name evidence="3" type="ORF">A11Q_188</name>
</gene>
<dbReference type="GO" id="GO:0004222">
    <property type="term" value="F:metalloendopeptidase activity"/>
    <property type="evidence" value="ECO:0007669"/>
    <property type="project" value="TreeGrafter"/>
</dbReference>
<evidence type="ECO:0000313" key="3">
    <source>
        <dbReference type="EMBL" id="AGH94408.1"/>
    </source>
</evidence>
<protein>
    <submittedName>
        <fullName evidence="3">M24/M37 family peptidase</fullName>
    </submittedName>
</protein>
<feature type="coiled-coil region" evidence="1">
    <location>
        <begin position="35"/>
        <end position="69"/>
    </location>
</feature>
<feature type="domain" description="M23ase beta-sheet core" evidence="2">
    <location>
        <begin position="204"/>
        <end position="292"/>
    </location>
</feature>
<dbReference type="Gene3D" id="2.70.70.10">
    <property type="entry name" value="Glucose Permease (Domain IIA)"/>
    <property type="match status" value="1"/>
</dbReference>
<dbReference type="AlphaFoldDB" id="M4V5E7"/>
<dbReference type="EMBL" id="CP003537">
    <property type="protein sequence ID" value="AGH94408.1"/>
    <property type="molecule type" value="Genomic_DNA"/>
</dbReference>
<sequence>MNNLIVAFSILMFSVSAWSVAEEDVIYLKGIESQISQTLENKAQLAIEIEELKSRITDIEKKLNRRKILISQRIRASQSLQRSEWAEFLLDPDFNRVERNLRILKKLSEYDSKIFSEYHRTLSILKMSKKNLQDTEDQFSSSIEQLQKQQDEFFTLEQIRIESLQRSKTESLLLHKGKLTRPLEGYLKVDYGATSDPTNLYYTFSRGVVYNSARNQAVRAIGLGKVIFSDVLPHWGKTLIVQHDDNYYSVYSAVADIKKSVGDSVAQGEAIAKAARTEFYFELRHFDNPINPSGWFTERKK</sequence>
<keyword evidence="4" id="KW-1185">Reference proteome</keyword>
<dbReference type="HOGENOM" id="CLU_029425_4_0_7"/>
<dbReference type="Proteomes" id="UP000012040">
    <property type="component" value="Chromosome"/>
</dbReference>
<dbReference type="PATRIC" id="fig|1184267.3.peg.191"/>
<dbReference type="InterPro" id="IPR016047">
    <property type="entry name" value="M23ase_b-sheet_dom"/>
</dbReference>
<dbReference type="InterPro" id="IPR011055">
    <property type="entry name" value="Dup_hybrid_motif"/>
</dbReference>
<dbReference type="PANTHER" id="PTHR21666">
    <property type="entry name" value="PEPTIDASE-RELATED"/>
    <property type="match status" value="1"/>
</dbReference>
<accession>M4V5E7</accession>
<proteinExistence type="predicted"/>
<dbReference type="Gene3D" id="6.10.250.3150">
    <property type="match status" value="1"/>
</dbReference>
<dbReference type="OrthoDB" id="5289429at2"/>
<dbReference type="STRING" id="1184267.A11Q_188"/>
<evidence type="ECO:0000259" key="2">
    <source>
        <dbReference type="Pfam" id="PF01551"/>
    </source>
</evidence>
<dbReference type="CDD" id="cd12797">
    <property type="entry name" value="M23_peptidase"/>
    <property type="match status" value="1"/>
</dbReference>